<keyword evidence="1" id="KW-0812">Transmembrane</keyword>
<protein>
    <submittedName>
        <fullName evidence="2">Uncharacterized protein</fullName>
    </submittedName>
</protein>
<accession>A0ABD3D370</accession>
<organism evidence="2 3">
    <name type="scientific">Castilleja foliolosa</name>
    <dbReference type="NCBI Taxonomy" id="1961234"/>
    <lineage>
        <taxon>Eukaryota</taxon>
        <taxon>Viridiplantae</taxon>
        <taxon>Streptophyta</taxon>
        <taxon>Embryophyta</taxon>
        <taxon>Tracheophyta</taxon>
        <taxon>Spermatophyta</taxon>
        <taxon>Magnoliopsida</taxon>
        <taxon>eudicotyledons</taxon>
        <taxon>Gunneridae</taxon>
        <taxon>Pentapetalae</taxon>
        <taxon>asterids</taxon>
        <taxon>lamiids</taxon>
        <taxon>Lamiales</taxon>
        <taxon>Orobanchaceae</taxon>
        <taxon>Pedicularideae</taxon>
        <taxon>Castillejinae</taxon>
        <taxon>Castilleja</taxon>
    </lineage>
</organism>
<evidence type="ECO:0000313" key="3">
    <source>
        <dbReference type="Proteomes" id="UP001632038"/>
    </source>
</evidence>
<dbReference type="EMBL" id="JAVIJP010000027">
    <property type="protein sequence ID" value="KAL3636187.1"/>
    <property type="molecule type" value="Genomic_DNA"/>
</dbReference>
<dbReference type="Proteomes" id="UP001632038">
    <property type="component" value="Unassembled WGS sequence"/>
</dbReference>
<reference evidence="3" key="1">
    <citation type="journal article" date="2024" name="IScience">
        <title>Strigolactones Initiate the Formation of Haustorium-like Structures in Castilleja.</title>
        <authorList>
            <person name="Buerger M."/>
            <person name="Peterson D."/>
            <person name="Chory J."/>
        </authorList>
    </citation>
    <scope>NUCLEOTIDE SEQUENCE [LARGE SCALE GENOMIC DNA]</scope>
</reference>
<dbReference type="PANTHER" id="PTHR33333">
    <property type="entry name" value="ERYTHROCYTE MEMBRANE PROTEIN 1-LIKE"/>
    <property type="match status" value="1"/>
</dbReference>
<sequence length="85" mass="9169">MASNRNGGKGSSKEKMAAEEEKFEGVVAAVAVAGVAVLAAWGLSKLFGGGSERKMMKAPGQSHYMPRDEFEDDPAAYFRNLHHKK</sequence>
<comment type="caution">
    <text evidence="2">The sequence shown here is derived from an EMBL/GenBank/DDBJ whole genome shotgun (WGS) entry which is preliminary data.</text>
</comment>
<proteinExistence type="predicted"/>
<evidence type="ECO:0000256" key="1">
    <source>
        <dbReference type="SAM" id="Phobius"/>
    </source>
</evidence>
<feature type="transmembrane region" description="Helical" evidence="1">
    <location>
        <begin position="26"/>
        <end position="47"/>
    </location>
</feature>
<keyword evidence="3" id="KW-1185">Reference proteome</keyword>
<dbReference type="InterPro" id="IPR039926">
    <property type="entry name" value="Egg_app_1"/>
</dbReference>
<keyword evidence="1" id="KW-0472">Membrane</keyword>
<dbReference type="PANTHER" id="PTHR33333:SF39">
    <property type="entry name" value="HIG1 DOMAIN-CONTAINING PROTEIN"/>
    <property type="match status" value="1"/>
</dbReference>
<dbReference type="AlphaFoldDB" id="A0ABD3D370"/>
<name>A0ABD3D370_9LAMI</name>
<gene>
    <name evidence="2" type="ORF">CASFOL_020734</name>
</gene>
<keyword evidence="1" id="KW-1133">Transmembrane helix</keyword>
<evidence type="ECO:0000313" key="2">
    <source>
        <dbReference type="EMBL" id="KAL3636187.1"/>
    </source>
</evidence>